<dbReference type="EMBL" id="JAPDDR010000001">
    <property type="protein sequence ID" value="MCW1912247.1"/>
    <property type="molecule type" value="Genomic_DNA"/>
</dbReference>
<evidence type="ECO:0000256" key="1">
    <source>
        <dbReference type="ARBA" id="ARBA00010688"/>
    </source>
</evidence>
<dbReference type="PANTHER" id="PTHR43085:SF57">
    <property type="entry name" value="CARBOHYDRATE KINASE PFKB DOMAIN-CONTAINING PROTEIN"/>
    <property type="match status" value="1"/>
</dbReference>
<keyword evidence="6" id="KW-1185">Reference proteome</keyword>
<dbReference type="GO" id="GO:0016301">
    <property type="term" value="F:kinase activity"/>
    <property type="evidence" value="ECO:0007669"/>
    <property type="project" value="UniProtKB-KW"/>
</dbReference>
<dbReference type="Gene3D" id="3.40.1190.20">
    <property type="match status" value="1"/>
</dbReference>
<organism evidence="5 6">
    <name type="scientific">Luteolibacter rhizosphaerae</name>
    <dbReference type="NCBI Taxonomy" id="2989719"/>
    <lineage>
        <taxon>Bacteria</taxon>
        <taxon>Pseudomonadati</taxon>
        <taxon>Verrucomicrobiota</taxon>
        <taxon>Verrucomicrobiia</taxon>
        <taxon>Verrucomicrobiales</taxon>
        <taxon>Verrucomicrobiaceae</taxon>
        <taxon>Luteolibacter</taxon>
    </lineage>
</organism>
<accession>A0ABT3FXC9</accession>
<comment type="caution">
    <text evidence="5">The sequence shown here is derived from an EMBL/GenBank/DDBJ whole genome shotgun (WGS) entry which is preliminary data.</text>
</comment>
<dbReference type="PANTHER" id="PTHR43085">
    <property type="entry name" value="HEXOKINASE FAMILY MEMBER"/>
    <property type="match status" value="1"/>
</dbReference>
<evidence type="ECO:0000313" key="5">
    <source>
        <dbReference type="EMBL" id="MCW1912247.1"/>
    </source>
</evidence>
<dbReference type="Proteomes" id="UP001165653">
    <property type="component" value="Unassembled WGS sequence"/>
</dbReference>
<name>A0ABT3FXC9_9BACT</name>
<dbReference type="RefSeq" id="WP_264510477.1">
    <property type="nucleotide sequence ID" value="NZ_JAPDDR010000001.1"/>
</dbReference>
<dbReference type="SUPFAM" id="SSF53613">
    <property type="entry name" value="Ribokinase-like"/>
    <property type="match status" value="1"/>
</dbReference>
<dbReference type="InterPro" id="IPR029056">
    <property type="entry name" value="Ribokinase-like"/>
</dbReference>
<gene>
    <name evidence="5" type="ORF">OJ996_01595</name>
</gene>
<sequence length="318" mass="33496">MKPLVIGLGEVLWDVLPSGPRMGGAPANFACHARALGAEAAVISSVGRDEDGERLLELLAELGLSTEGISTDVERATGSVTVELGTDGQPCYTIREGVAWDHIVATEAALAQAAAASAICFGSLGQRSLVSQQSIRRLVEATPASALRIFDVNLRQGFYSSEVIHDSLVMANVLKLSDSELPVLAELLNLQGSLREQIETLRSHYDLKLVVYTRGGNGSILWDGVTWCEHSGLPAEVKDTVGAGDSFTAATTMGFLLGWPLGAISENANAVAAHVCSCVGAIPPIPEALRQRFTKDAFSGKAVTEPAMRLTGLSQSRA</sequence>
<keyword evidence="2" id="KW-0808">Transferase</keyword>
<keyword evidence="3 5" id="KW-0418">Kinase</keyword>
<reference evidence="5" key="1">
    <citation type="submission" date="2022-10" db="EMBL/GenBank/DDBJ databases">
        <title>Luteolibacter sp. GHJ8, whole genome shotgun sequencing project.</title>
        <authorList>
            <person name="Zhao G."/>
            <person name="Shen L."/>
        </authorList>
    </citation>
    <scope>NUCLEOTIDE SEQUENCE</scope>
    <source>
        <strain evidence="5">GHJ8</strain>
    </source>
</reference>
<evidence type="ECO:0000256" key="3">
    <source>
        <dbReference type="ARBA" id="ARBA00022777"/>
    </source>
</evidence>
<evidence type="ECO:0000313" key="6">
    <source>
        <dbReference type="Proteomes" id="UP001165653"/>
    </source>
</evidence>
<dbReference type="InterPro" id="IPR011611">
    <property type="entry name" value="PfkB_dom"/>
</dbReference>
<proteinExistence type="inferred from homology"/>
<evidence type="ECO:0000259" key="4">
    <source>
        <dbReference type="Pfam" id="PF00294"/>
    </source>
</evidence>
<protein>
    <submittedName>
        <fullName evidence="5">PfkB family carbohydrate kinase</fullName>
    </submittedName>
</protein>
<dbReference type="InterPro" id="IPR050306">
    <property type="entry name" value="PfkB_Carbo_kinase"/>
</dbReference>
<evidence type="ECO:0000256" key="2">
    <source>
        <dbReference type="ARBA" id="ARBA00022679"/>
    </source>
</evidence>
<dbReference type="Pfam" id="PF00294">
    <property type="entry name" value="PfkB"/>
    <property type="match status" value="1"/>
</dbReference>
<feature type="domain" description="Carbohydrate kinase PfkB" evidence="4">
    <location>
        <begin position="21"/>
        <end position="287"/>
    </location>
</feature>
<comment type="similarity">
    <text evidence="1">Belongs to the carbohydrate kinase PfkB family.</text>
</comment>